<dbReference type="PANTHER" id="PTHR24356:SF1">
    <property type="entry name" value="SERINE_THREONINE-PROTEIN KINASE GREATWALL"/>
    <property type="match status" value="1"/>
</dbReference>
<feature type="domain" description="AGC-kinase C-terminal" evidence="14">
    <location>
        <begin position="426"/>
        <end position="460"/>
    </location>
</feature>
<evidence type="ECO:0000256" key="11">
    <source>
        <dbReference type="ARBA" id="ARBA00048679"/>
    </source>
</evidence>
<comment type="caution">
    <text evidence="15">The sequence shown here is derived from an EMBL/GenBank/DDBJ whole genome shotgun (WGS) entry which is preliminary data.</text>
</comment>
<dbReference type="OrthoDB" id="162894at2759"/>
<protein>
    <recommendedName>
        <fullName evidence="3">Serine/threonine-protein kinase greatwall</fullName>
        <ecNumber evidence="2">2.7.11.1</ecNumber>
    </recommendedName>
    <alternativeName>
        <fullName evidence="9">Microtubule-associated serine/threonine-protein kinase-like</fullName>
    </alternativeName>
</protein>
<keyword evidence="4" id="KW-0723">Serine/threonine-protein kinase</keyword>
<keyword evidence="8" id="KW-0067">ATP-binding</keyword>
<dbReference type="InterPro" id="IPR050236">
    <property type="entry name" value="Ser_Thr_kinase_AGC"/>
</dbReference>
<evidence type="ECO:0000256" key="4">
    <source>
        <dbReference type="ARBA" id="ARBA00022527"/>
    </source>
</evidence>
<evidence type="ECO:0000256" key="10">
    <source>
        <dbReference type="ARBA" id="ARBA00047899"/>
    </source>
</evidence>
<dbReference type="GO" id="GO:0005634">
    <property type="term" value="C:nucleus"/>
    <property type="evidence" value="ECO:0007669"/>
    <property type="project" value="TreeGrafter"/>
</dbReference>
<proteinExistence type="inferred from homology"/>
<keyword evidence="7 15" id="KW-0418">Kinase</keyword>
<dbReference type="EC" id="2.7.11.1" evidence="2"/>
<organism evidence="15 16">
    <name type="scientific">Fasciolopsis buskii</name>
    <dbReference type="NCBI Taxonomy" id="27845"/>
    <lineage>
        <taxon>Eukaryota</taxon>
        <taxon>Metazoa</taxon>
        <taxon>Spiralia</taxon>
        <taxon>Lophotrochozoa</taxon>
        <taxon>Platyhelminthes</taxon>
        <taxon>Trematoda</taxon>
        <taxon>Digenea</taxon>
        <taxon>Plagiorchiida</taxon>
        <taxon>Echinostomata</taxon>
        <taxon>Echinostomatoidea</taxon>
        <taxon>Fasciolidae</taxon>
        <taxon>Fasciolopsis</taxon>
    </lineage>
</organism>
<evidence type="ECO:0000313" key="15">
    <source>
        <dbReference type="EMBL" id="KAA0196962.1"/>
    </source>
</evidence>
<dbReference type="GO" id="GO:0005524">
    <property type="term" value="F:ATP binding"/>
    <property type="evidence" value="ECO:0007669"/>
    <property type="project" value="UniProtKB-KW"/>
</dbReference>
<feature type="domain" description="Protein kinase" evidence="13">
    <location>
        <begin position="6"/>
        <end position="424"/>
    </location>
</feature>
<keyword evidence="6" id="KW-0547">Nucleotide-binding</keyword>
<dbReference type="SUPFAM" id="SSF56112">
    <property type="entry name" value="Protein kinase-like (PK-like)"/>
    <property type="match status" value="1"/>
</dbReference>
<dbReference type="EMBL" id="LUCM01002702">
    <property type="protein sequence ID" value="KAA0196962.1"/>
    <property type="molecule type" value="Genomic_DNA"/>
</dbReference>
<dbReference type="InterPro" id="IPR011009">
    <property type="entry name" value="Kinase-like_dom_sf"/>
</dbReference>
<dbReference type="AlphaFoldDB" id="A0A8E0S587"/>
<evidence type="ECO:0000256" key="7">
    <source>
        <dbReference type="ARBA" id="ARBA00022777"/>
    </source>
</evidence>
<dbReference type="Gene3D" id="1.10.510.10">
    <property type="entry name" value="Transferase(Phosphotransferase) domain 1"/>
    <property type="match status" value="1"/>
</dbReference>
<evidence type="ECO:0000256" key="8">
    <source>
        <dbReference type="ARBA" id="ARBA00022840"/>
    </source>
</evidence>
<evidence type="ECO:0000256" key="3">
    <source>
        <dbReference type="ARBA" id="ARBA00022148"/>
    </source>
</evidence>
<dbReference type="Pfam" id="PF00069">
    <property type="entry name" value="Pkinase"/>
    <property type="match status" value="1"/>
</dbReference>
<comment type="catalytic activity">
    <reaction evidence="10">
        <text>L-threonyl-[protein] + ATP = O-phospho-L-threonyl-[protein] + ADP + H(+)</text>
        <dbReference type="Rhea" id="RHEA:46608"/>
        <dbReference type="Rhea" id="RHEA-COMP:11060"/>
        <dbReference type="Rhea" id="RHEA-COMP:11605"/>
        <dbReference type="ChEBI" id="CHEBI:15378"/>
        <dbReference type="ChEBI" id="CHEBI:30013"/>
        <dbReference type="ChEBI" id="CHEBI:30616"/>
        <dbReference type="ChEBI" id="CHEBI:61977"/>
        <dbReference type="ChEBI" id="CHEBI:456216"/>
        <dbReference type="EC" id="2.7.11.1"/>
    </reaction>
</comment>
<dbReference type="Gene3D" id="3.30.200.20">
    <property type="entry name" value="Phosphorylase Kinase, domain 1"/>
    <property type="match status" value="1"/>
</dbReference>
<evidence type="ECO:0000256" key="1">
    <source>
        <dbReference type="ARBA" id="ARBA00009903"/>
    </source>
</evidence>
<dbReference type="PROSITE" id="PS50011">
    <property type="entry name" value="PROTEIN_KINASE_DOM"/>
    <property type="match status" value="1"/>
</dbReference>
<evidence type="ECO:0000256" key="6">
    <source>
        <dbReference type="ARBA" id="ARBA00022741"/>
    </source>
</evidence>
<evidence type="ECO:0000313" key="16">
    <source>
        <dbReference type="Proteomes" id="UP000728185"/>
    </source>
</evidence>
<dbReference type="PROSITE" id="PS51285">
    <property type="entry name" value="AGC_KINASE_CTER"/>
    <property type="match status" value="1"/>
</dbReference>
<evidence type="ECO:0000259" key="13">
    <source>
        <dbReference type="PROSITE" id="PS50011"/>
    </source>
</evidence>
<comment type="similarity">
    <text evidence="1">Belongs to the protein kinase superfamily. AGC Ser/Thr protein kinase family.</text>
</comment>
<keyword evidence="5" id="KW-0808">Transferase</keyword>
<dbReference type="InterPro" id="IPR000961">
    <property type="entry name" value="AGC-kinase_C"/>
</dbReference>
<dbReference type="Proteomes" id="UP000728185">
    <property type="component" value="Unassembled WGS sequence"/>
</dbReference>
<evidence type="ECO:0000256" key="9">
    <source>
        <dbReference type="ARBA" id="ARBA00033099"/>
    </source>
</evidence>
<gene>
    <name evidence="15" type="ORF">FBUS_07149</name>
</gene>
<feature type="region of interest" description="Disordered" evidence="12">
    <location>
        <begin position="12"/>
        <end position="31"/>
    </location>
</feature>
<sequence>MKFCRFCSLQNASKGEGGNSQCLRSSVPNSSSGNETIFCAKSILAANELTPVRQSSVCLSAPNDVQLFVSPLRRDLGQLRLARVQDSERTPCDVMEGTIINGSGFVHTADSCATVDHESTADVRRNTATSLPISSVEKMRLQEFYSPARFSFSSIHESPTFEGTPLRTPRLLKRPSGLRMQTHPCHFPAAELQTPISGYTSHSTRVGKERTDPKRVPPLTFDSSLSAADTPLSIIVESAPSSTTDFSRPPCTVRFKSPRSFIKYDLEPRAPPSSPVIFSPNASCADQSGSLPRASSPQKQSFRLLGTPDYLAPELLIASPLTEPHETAAVDWWALGIILFEMLTGSTPFADDTPEAIFQNILHSDIPWPCSSATEQPESLINQQSESAAEELSPEAVDLIRGLLSRTPADRMQVASNLRRHPFLSSFEDWEHLDQIEMPFIPCPDDSTDTAYFEVSVIAF</sequence>
<keyword evidence="16" id="KW-1185">Reference proteome</keyword>
<feature type="compositionally biased region" description="Basic and acidic residues" evidence="12">
    <location>
        <begin position="206"/>
        <end position="215"/>
    </location>
</feature>
<feature type="region of interest" description="Disordered" evidence="12">
    <location>
        <begin position="199"/>
        <end position="222"/>
    </location>
</feature>
<evidence type="ECO:0000256" key="2">
    <source>
        <dbReference type="ARBA" id="ARBA00012513"/>
    </source>
</evidence>
<accession>A0A8E0S587</accession>
<name>A0A8E0S587_9TREM</name>
<reference evidence="15" key="1">
    <citation type="submission" date="2019-05" db="EMBL/GenBank/DDBJ databases">
        <title>Annotation for the trematode Fasciolopsis buski.</title>
        <authorList>
            <person name="Choi Y.-J."/>
        </authorList>
    </citation>
    <scope>NUCLEOTIDE SEQUENCE</scope>
    <source>
        <strain evidence="15">HT</strain>
        <tissue evidence="15">Whole worm</tissue>
    </source>
</reference>
<dbReference type="GO" id="GO:0035556">
    <property type="term" value="P:intracellular signal transduction"/>
    <property type="evidence" value="ECO:0007669"/>
    <property type="project" value="TreeGrafter"/>
</dbReference>
<evidence type="ECO:0000259" key="14">
    <source>
        <dbReference type="PROSITE" id="PS51285"/>
    </source>
</evidence>
<dbReference type="PANTHER" id="PTHR24356">
    <property type="entry name" value="SERINE/THREONINE-PROTEIN KINASE"/>
    <property type="match status" value="1"/>
</dbReference>
<dbReference type="InterPro" id="IPR000719">
    <property type="entry name" value="Prot_kinase_dom"/>
</dbReference>
<evidence type="ECO:0000256" key="5">
    <source>
        <dbReference type="ARBA" id="ARBA00022679"/>
    </source>
</evidence>
<dbReference type="SMART" id="SM00220">
    <property type="entry name" value="S_TKc"/>
    <property type="match status" value="1"/>
</dbReference>
<evidence type="ECO:0000256" key="12">
    <source>
        <dbReference type="SAM" id="MobiDB-lite"/>
    </source>
</evidence>
<comment type="catalytic activity">
    <reaction evidence="11">
        <text>L-seryl-[protein] + ATP = O-phospho-L-seryl-[protein] + ADP + H(+)</text>
        <dbReference type="Rhea" id="RHEA:17989"/>
        <dbReference type="Rhea" id="RHEA-COMP:9863"/>
        <dbReference type="Rhea" id="RHEA-COMP:11604"/>
        <dbReference type="ChEBI" id="CHEBI:15378"/>
        <dbReference type="ChEBI" id="CHEBI:29999"/>
        <dbReference type="ChEBI" id="CHEBI:30616"/>
        <dbReference type="ChEBI" id="CHEBI:83421"/>
        <dbReference type="ChEBI" id="CHEBI:456216"/>
        <dbReference type="EC" id="2.7.11.1"/>
    </reaction>
</comment>
<dbReference type="GO" id="GO:0004674">
    <property type="term" value="F:protein serine/threonine kinase activity"/>
    <property type="evidence" value="ECO:0007669"/>
    <property type="project" value="UniProtKB-KW"/>
</dbReference>